<evidence type="ECO:0000313" key="2">
    <source>
        <dbReference type="Proteomes" id="UP000196138"/>
    </source>
</evidence>
<proteinExistence type="predicted"/>
<accession>A0A1Y0ETG3</accession>
<dbReference type="RefSeq" id="WP_087284881.1">
    <property type="nucleotide sequence ID" value="NZ_CP021455.1"/>
</dbReference>
<dbReference type="OrthoDB" id="8525200at2"/>
<evidence type="ECO:0000313" key="1">
    <source>
        <dbReference type="EMBL" id="ARU06954.1"/>
    </source>
</evidence>
<dbReference type="InterPro" id="IPR007435">
    <property type="entry name" value="DUF484"/>
</dbReference>
<dbReference type="Pfam" id="PF04340">
    <property type="entry name" value="DUF484"/>
    <property type="match status" value="1"/>
</dbReference>
<dbReference type="PANTHER" id="PTHR38765">
    <property type="entry name" value="DUF484 DOMAIN-CONTAINING PROTEIN"/>
    <property type="match status" value="1"/>
</dbReference>
<name>A0A1Y0ETG3_9BURK</name>
<dbReference type="Gene3D" id="3.30.450.40">
    <property type="match status" value="1"/>
</dbReference>
<dbReference type="EMBL" id="CP021455">
    <property type="protein sequence ID" value="ARU06954.1"/>
    <property type="molecule type" value="Genomic_DNA"/>
</dbReference>
<reference evidence="1 2" key="1">
    <citation type="submission" date="2017-05" db="EMBL/GenBank/DDBJ databases">
        <authorList>
            <person name="Song R."/>
            <person name="Chenine A.L."/>
            <person name="Ruprecht R.M."/>
        </authorList>
    </citation>
    <scope>NUCLEOTIDE SEQUENCE [LARGE SCALE GENOMIC DNA]</scope>
    <source>
        <strain evidence="1 2">DSM 26136</strain>
    </source>
</reference>
<dbReference type="KEGG" id="cser:CCO03_17625"/>
<keyword evidence="2" id="KW-1185">Reference proteome</keyword>
<dbReference type="InterPro" id="IPR029016">
    <property type="entry name" value="GAF-like_dom_sf"/>
</dbReference>
<dbReference type="AlphaFoldDB" id="A0A1Y0ETG3"/>
<dbReference type="PANTHER" id="PTHR38765:SF1">
    <property type="entry name" value="DUF484 DOMAIN-CONTAINING PROTEIN"/>
    <property type="match status" value="1"/>
</dbReference>
<gene>
    <name evidence="1" type="ORF">CCO03_17625</name>
</gene>
<sequence>MSTSIQPITEEDIAEFLVNTPDFFERHAVLLASVQLSSPHGGRAVSLQERQAEMLREKIKVLEHRIMDMVRHGNENMLIGDKLLRWARQMFQVGRPADLPQVMAHGVQDAFGVPQVALKVWDVAAPFAGEPFAQGVGNDVKSLANSLTSPYCGLNAGFDAVSWLEHPDQAASIALVALRRPKAAQASGLLVLASPDAQRYEAGMATDFLERLAELGSAAISRLQD</sequence>
<evidence type="ECO:0008006" key="3">
    <source>
        <dbReference type="Google" id="ProtNLM"/>
    </source>
</evidence>
<organism evidence="1 2">
    <name type="scientific">Comamonas serinivorans</name>
    <dbReference type="NCBI Taxonomy" id="1082851"/>
    <lineage>
        <taxon>Bacteria</taxon>
        <taxon>Pseudomonadati</taxon>
        <taxon>Pseudomonadota</taxon>
        <taxon>Betaproteobacteria</taxon>
        <taxon>Burkholderiales</taxon>
        <taxon>Comamonadaceae</taxon>
        <taxon>Comamonas</taxon>
    </lineage>
</organism>
<dbReference type="Proteomes" id="UP000196138">
    <property type="component" value="Chromosome"/>
</dbReference>
<protein>
    <recommendedName>
        <fullName evidence="3">DUF484 domain-containing protein</fullName>
    </recommendedName>
</protein>